<reference evidence="1" key="1">
    <citation type="submission" date="2022-12" db="EMBL/GenBank/DDBJ databases">
        <title>Reference genome sequencing for broad-spectrum identification of bacterial and archaeal isolates by mass spectrometry.</title>
        <authorList>
            <person name="Sekiguchi Y."/>
            <person name="Tourlousse D.M."/>
        </authorList>
    </citation>
    <scope>NUCLEOTIDE SEQUENCE</scope>
    <source>
        <strain evidence="1">301</strain>
    </source>
</reference>
<evidence type="ECO:0000313" key="1">
    <source>
        <dbReference type="EMBL" id="GLI25252.1"/>
    </source>
</evidence>
<keyword evidence="4" id="KW-1185">Reference proteome</keyword>
<dbReference type="RefSeq" id="WP_281809924.1">
    <property type="nucleotide sequence ID" value="NZ_BSDO01000013.1"/>
</dbReference>
<proteinExistence type="predicted"/>
<dbReference type="Proteomes" id="UP001245370">
    <property type="component" value="Unassembled WGS sequence"/>
</dbReference>
<dbReference type="EMBL" id="BSDO01000013">
    <property type="protein sequence ID" value="GLI25252.1"/>
    <property type="molecule type" value="Genomic_DNA"/>
</dbReference>
<organism evidence="1 3">
    <name type="scientific">Xanthobacter flavus</name>
    <dbReference type="NCBI Taxonomy" id="281"/>
    <lineage>
        <taxon>Bacteria</taxon>
        <taxon>Pseudomonadati</taxon>
        <taxon>Pseudomonadota</taxon>
        <taxon>Alphaproteobacteria</taxon>
        <taxon>Hyphomicrobiales</taxon>
        <taxon>Xanthobacteraceae</taxon>
        <taxon>Xanthobacter</taxon>
    </lineage>
</organism>
<reference evidence="2 4" key="2">
    <citation type="submission" date="2023-07" db="EMBL/GenBank/DDBJ databases">
        <title>Genomic Encyclopedia of Type Strains, Phase IV (KMG-IV): sequencing the most valuable type-strain genomes for metagenomic binning, comparative biology and taxonomic classification.</title>
        <authorList>
            <person name="Goeker M."/>
        </authorList>
    </citation>
    <scope>NUCLEOTIDE SEQUENCE [LARGE SCALE GENOMIC DNA]</scope>
    <source>
        <strain evidence="2 4">DSM 338</strain>
    </source>
</reference>
<evidence type="ECO:0000313" key="4">
    <source>
        <dbReference type="Proteomes" id="UP001245370"/>
    </source>
</evidence>
<protein>
    <recommendedName>
        <fullName evidence="5">DUF4202 domain-containing protein</fullName>
    </recommendedName>
</protein>
<dbReference type="GeneID" id="95765699"/>
<name>A0A9W6CTY4_XANFL</name>
<evidence type="ECO:0000313" key="3">
    <source>
        <dbReference type="Proteomes" id="UP001144397"/>
    </source>
</evidence>
<dbReference type="EMBL" id="JAVDPY010000015">
    <property type="protein sequence ID" value="MDR6336705.1"/>
    <property type="molecule type" value="Genomic_DNA"/>
</dbReference>
<dbReference type="PANTHER" id="PTHR41729:SF1">
    <property type="entry name" value="GLUTAMYL-TRNA SYNTHETASE"/>
    <property type="match status" value="1"/>
</dbReference>
<dbReference type="AlphaFoldDB" id="A0A9W6CTY4"/>
<dbReference type="InterPro" id="IPR025255">
    <property type="entry name" value="DUF4202"/>
</dbReference>
<accession>A0A9W6CTY4</accession>
<dbReference type="Proteomes" id="UP001144397">
    <property type="component" value="Unassembled WGS sequence"/>
</dbReference>
<dbReference type="Pfam" id="PF13875">
    <property type="entry name" value="DUF4202"/>
    <property type="match status" value="1"/>
</dbReference>
<dbReference type="PANTHER" id="PTHR41729">
    <property type="entry name" value="GLUTAMYL-TRNA SYNTHETASE"/>
    <property type="match status" value="1"/>
</dbReference>
<gene>
    <name evidence="2" type="ORF">GGQ86_005208</name>
    <name evidence="1" type="ORF">XFLAVUS301_49260</name>
</gene>
<evidence type="ECO:0000313" key="2">
    <source>
        <dbReference type="EMBL" id="MDR6336705.1"/>
    </source>
</evidence>
<comment type="caution">
    <text evidence="1">The sequence shown here is derived from an EMBL/GenBank/DDBJ whole genome shotgun (WGS) entry which is preliminary data.</text>
</comment>
<sequence length="208" mass="22921">MTSDAIPAALLEKAYAAIDAANGSDPARVEVDGRSVPAAVLYGQRMTQVLARFRPDASDALKIAARGQHIERFTIPRETYPAGKAGYFRWRTELKNVHERRVTEILLGLGLEAAFAERVGKIVRKDRLKQDADMQVLEDVAVLVFLTYELDAFLLKHRPEPEKVAGILAKTWGKMSEEGHAAALALNLPREVVDLLHQGLAARANAED</sequence>
<evidence type="ECO:0008006" key="5">
    <source>
        <dbReference type="Google" id="ProtNLM"/>
    </source>
</evidence>